<keyword evidence="2" id="KW-1185">Reference proteome</keyword>
<sequence>MSITKRYFYADRPSRVHELLDEMFAKRKRAEEEADLLAHAVGATSAVGRATVEGFTFEHEDELDTARWRRHHLKTPEGKAIFVPKRVGAGGKALYQKMIAIKLPWTSDVIAALGLERLVFDHVSGTMYKSVMGVTGGRAVFVIPEDKDYAGRTIPDCLTEWKRWEHEKWLDEHQADAKPKESAL</sequence>
<evidence type="ECO:0000313" key="2">
    <source>
        <dbReference type="Proteomes" id="UP001056883"/>
    </source>
</evidence>
<dbReference type="EMBL" id="ON529861">
    <property type="protein sequence ID" value="USN16383.1"/>
    <property type="molecule type" value="Genomic_DNA"/>
</dbReference>
<evidence type="ECO:0000313" key="1">
    <source>
        <dbReference type="EMBL" id="USN16383.1"/>
    </source>
</evidence>
<gene>
    <name evidence="1" type="ORF">PLUTO_00670</name>
</gene>
<dbReference type="Proteomes" id="UP001056883">
    <property type="component" value="Segment"/>
</dbReference>
<accession>A0A9E7MTG2</accession>
<name>A0A9E7MTG2_9CAUD</name>
<proteinExistence type="predicted"/>
<reference evidence="1" key="1">
    <citation type="submission" date="2022-05" db="EMBL/GenBank/DDBJ databases">
        <authorList>
            <person name="Friedrich I."/>
            <person name="Poehlein A."/>
            <person name="Schneider D."/>
            <person name="Hertel R."/>
            <person name="Daniel R."/>
        </authorList>
    </citation>
    <scope>NUCLEOTIDE SEQUENCE</scope>
</reference>
<protein>
    <submittedName>
        <fullName evidence="1">Uncharacterized protein</fullName>
    </submittedName>
</protein>
<organism evidence="1 2">
    <name type="scientific">Luteibacter phage vB_LflM-Pluto</name>
    <dbReference type="NCBI Taxonomy" id="2948611"/>
    <lineage>
        <taxon>Viruses</taxon>
        <taxon>Duplodnaviria</taxon>
        <taxon>Heunggongvirae</taxon>
        <taxon>Uroviricota</taxon>
        <taxon>Caudoviricetes</taxon>
        <taxon>Lindbergviridae</taxon>
        <taxon>Plutovirus</taxon>
        <taxon>Plutovirus pluto</taxon>
    </lineage>
</organism>